<dbReference type="GO" id="GO:0009882">
    <property type="term" value="F:blue light photoreceptor activity"/>
    <property type="evidence" value="ECO:0007669"/>
    <property type="project" value="InterPro"/>
</dbReference>
<dbReference type="Gene3D" id="3.30.70.100">
    <property type="match status" value="1"/>
</dbReference>
<dbReference type="SUPFAM" id="SSF54975">
    <property type="entry name" value="Acylphosphatase/BLUF domain-like"/>
    <property type="match status" value="1"/>
</dbReference>
<dbReference type="Proteomes" id="UP000468443">
    <property type="component" value="Unassembled WGS sequence"/>
</dbReference>
<comment type="caution">
    <text evidence="2">The sequence shown here is derived from an EMBL/GenBank/DDBJ whole genome shotgun (WGS) entry which is preliminary data.</text>
</comment>
<feature type="domain" description="BLUF" evidence="1">
    <location>
        <begin position="1"/>
        <end position="92"/>
    </location>
</feature>
<evidence type="ECO:0000313" key="3">
    <source>
        <dbReference type="Proteomes" id="UP000468443"/>
    </source>
</evidence>
<dbReference type="InterPro" id="IPR036046">
    <property type="entry name" value="Acylphosphatase-like_dom_sf"/>
</dbReference>
<dbReference type="AlphaFoldDB" id="A0A6P0UBF3"/>
<dbReference type="InterPro" id="IPR007024">
    <property type="entry name" value="BLUF_domain"/>
</dbReference>
<dbReference type="GO" id="GO:0071949">
    <property type="term" value="F:FAD binding"/>
    <property type="evidence" value="ECO:0007669"/>
    <property type="project" value="InterPro"/>
</dbReference>
<organism evidence="2 3">
    <name type="scientific">Muriicola jejuensis</name>
    <dbReference type="NCBI Taxonomy" id="504488"/>
    <lineage>
        <taxon>Bacteria</taxon>
        <taxon>Pseudomonadati</taxon>
        <taxon>Bacteroidota</taxon>
        <taxon>Flavobacteriia</taxon>
        <taxon>Flavobacteriales</taxon>
        <taxon>Flavobacteriaceae</taxon>
        <taxon>Muriicola</taxon>
    </lineage>
</organism>
<dbReference type="EMBL" id="JAABOP010000001">
    <property type="protein sequence ID" value="NER10357.1"/>
    <property type="molecule type" value="Genomic_DNA"/>
</dbReference>
<dbReference type="PROSITE" id="PS50925">
    <property type="entry name" value="BLUF"/>
    <property type="match status" value="1"/>
</dbReference>
<proteinExistence type="predicted"/>
<protein>
    <recommendedName>
        <fullName evidence="1">BLUF domain-containing protein</fullName>
    </recommendedName>
</protein>
<dbReference type="Pfam" id="PF04940">
    <property type="entry name" value="BLUF"/>
    <property type="match status" value="1"/>
</dbReference>
<accession>A0A6P0UBF3</accession>
<gene>
    <name evidence="2" type="ORF">GWK09_07500</name>
</gene>
<evidence type="ECO:0000259" key="1">
    <source>
        <dbReference type="PROSITE" id="PS50925"/>
    </source>
</evidence>
<name>A0A6P0UBF3_9FLAO</name>
<dbReference type="SMART" id="SM01034">
    <property type="entry name" value="BLUF"/>
    <property type="match status" value="1"/>
</dbReference>
<keyword evidence="3" id="KW-1185">Reference proteome</keyword>
<sequence length="144" mass="16771">MFSLVYRSVAKPNFTLDQIQLMLERAKENNRILGITGCLLYHHGEFIQYLEGNQYKVLTLFDKIKADPRHKNVELLSFEVREKRAFATWDMAFENFYGENAQITHLKLMVREYLKEKPVSQDENPAGAVFWDTVGSLLDARPSL</sequence>
<evidence type="ECO:0000313" key="2">
    <source>
        <dbReference type="EMBL" id="NER10357.1"/>
    </source>
</evidence>
<dbReference type="RefSeq" id="WP_163692367.1">
    <property type="nucleotide sequence ID" value="NZ_FXTW01000001.1"/>
</dbReference>
<reference evidence="2 3" key="1">
    <citation type="submission" date="2020-01" db="EMBL/GenBank/DDBJ databases">
        <title>Muriicola jejuensis KCTC 22299.</title>
        <authorList>
            <person name="Wang G."/>
        </authorList>
    </citation>
    <scope>NUCLEOTIDE SEQUENCE [LARGE SCALE GENOMIC DNA]</scope>
    <source>
        <strain evidence="2 3">KCTC 22299</strain>
    </source>
</reference>